<dbReference type="Gene3D" id="3.40.50.360">
    <property type="match status" value="1"/>
</dbReference>
<evidence type="ECO:0000256" key="1">
    <source>
        <dbReference type="ARBA" id="ARBA00001917"/>
    </source>
</evidence>
<accession>A0A346DZ67</accession>
<dbReference type="AlphaFoldDB" id="A0A346DZ67"/>
<sequence length="181" mass="21616">MKKKIESYVMKKIGIFFGTNTGNTKKVAKQIKKQFKKNKFKVKLYNISKSKKKDIESFNILIFGISTWYYGEVQFDWDNFLPYLKKIDFFNKKIAIFGCGDQEDYTEYFCDAMRIIYNIIKKNNGCIVGNWSIKNYNFKKSRSLINSKEFLGLVIDEDRQSHLTKKRVYNWSKSLLKYFNE</sequence>
<evidence type="ECO:0000256" key="4">
    <source>
        <dbReference type="ARBA" id="ARBA00022630"/>
    </source>
</evidence>
<name>A0A346DZ67_9ENTR</name>
<dbReference type="InterPro" id="IPR001226">
    <property type="entry name" value="Flavodoxin_CS"/>
</dbReference>
<dbReference type="InterPro" id="IPR029039">
    <property type="entry name" value="Flavoprotein-like_sf"/>
</dbReference>
<gene>
    <name evidence="9" type="ORF">C9I82_043</name>
</gene>
<keyword evidence="10" id="KW-1185">Reference proteome</keyword>
<dbReference type="SUPFAM" id="SSF52218">
    <property type="entry name" value="Flavoproteins"/>
    <property type="match status" value="1"/>
</dbReference>
<dbReference type="GO" id="GO:0010181">
    <property type="term" value="F:FMN binding"/>
    <property type="evidence" value="ECO:0007669"/>
    <property type="project" value="UniProtKB-UniRule"/>
</dbReference>
<evidence type="ECO:0000313" key="10">
    <source>
        <dbReference type="Proteomes" id="UP000256856"/>
    </source>
</evidence>
<evidence type="ECO:0000259" key="8">
    <source>
        <dbReference type="PROSITE" id="PS50902"/>
    </source>
</evidence>
<feature type="domain" description="Flavodoxin-like" evidence="8">
    <location>
        <begin position="13"/>
        <end position="176"/>
    </location>
</feature>
<dbReference type="Pfam" id="PF00258">
    <property type="entry name" value="Flavodoxin_1"/>
    <property type="match status" value="1"/>
</dbReference>
<evidence type="ECO:0000313" key="9">
    <source>
        <dbReference type="EMBL" id="AXN02022.1"/>
    </source>
</evidence>
<reference evidence="9 10" key="1">
    <citation type="submission" date="2018-03" db="EMBL/GenBank/DDBJ databases">
        <title>A parallel universe: an anciently diverged bacterial symbiosis in a Hawaiian planthopper (Hemiptera: Cixiidae) reveals rearranged nutritional responsibilities.</title>
        <authorList>
            <person name="Bennett G."/>
            <person name="Mao M."/>
        </authorList>
    </citation>
    <scope>NUCLEOTIDE SEQUENCE [LARGE SCALE GENOMIC DNA]</scope>
    <source>
        <strain evidence="9 10">OLIH</strain>
    </source>
</reference>
<comment type="cofactor">
    <cofactor evidence="1 7">
        <name>FMN</name>
        <dbReference type="ChEBI" id="CHEBI:58210"/>
    </cofactor>
</comment>
<evidence type="ECO:0000256" key="2">
    <source>
        <dbReference type="ARBA" id="ARBA00005267"/>
    </source>
</evidence>
<dbReference type="InterPro" id="IPR050619">
    <property type="entry name" value="Flavodoxin"/>
</dbReference>
<dbReference type="PANTHER" id="PTHR42809">
    <property type="entry name" value="FLAVODOXIN 2"/>
    <property type="match status" value="1"/>
</dbReference>
<keyword evidence="6 7" id="KW-0249">Electron transport</keyword>
<keyword evidence="3 7" id="KW-0813">Transport</keyword>
<protein>
    <recommendedName>
        <fullName evidence="7">Flavodoxin</fullName>
    </recommendedName>
</protein>
<comment type="similarity">
    <text evidence="2 7">Belongs to the flavodoxin family.</text>
</comment>
<evidence type="ECO:0000256" key="7">
    <source>
        <dbReference type="PIRNR" id="PIRNR038996"/>
    </source>
</evidence>
<evidence type="ECO:0000256" key="5">
    <source>
        <dbReference type="ARBA" id="ARBA00022643"/>
    </source>
</evidence>
<dbReference type="PROSITE" id="PS00201">
    <property type="entry name" value="FLAVODOXIN"/>
    <property type="match status" value="1"/>
</dbReference>
<keyword evidence="5 7" id="KW-0288">FMN</keyword>
<dbReference type="NCBIfam" id="NF006737">
    <property type="entry name" value="PRK09267.1-3"/>
    <property type="match status" value="1"/>
</dbReference>
<evidence type="ECO:0000256" key="3">
    <source>
        <dbReference type="ARBA" id="ARBA00022448"/>
    </source>
</evidence>
<dbReference type="InterPro" id="IPR010086">
    <property type="entry name" value="Flavodoxin_lc"/>
</dbReference>
<dbReference type="PANTHER" id="PTHR42809:SF1">
    <property type="entry name" value="FLAVODOXIN 1"/>
    <property type="match status" value="1"/>
</dbReference>
<dbReference type="KEGG" id="ppet:C9I82_043"/>
<dbReference type="GO" id="GO:0009055">
    <property type="term" value="F:electron transfer activity"/>
    <property type="evidence" value="ECO:0007669"/>
    <property type="project" value="UniProtKB-UniRule"/>
</dbReference>
<dbReference type="NCBIfam" id="TIGR01752">
    <property type="entry name" value="flav_long"/>
    <property type="match status" value="1"/>
</dbReference>
<dbReference type="Proteomes" id="UP000256856">
    <property type="component" value="Chromosome"/>
</dbReference>
<dbReference type="InterPro" id="IPR008254">
    <property type="entry name" value="Flavodoxin/NO_synth"/>
</dbReference>
<dbReference type="NCBIfam" id="NF006739">
    <property type="entry name" value="PRK09267.1-5"/>
    <property type="match status" value="1"/>
</dbReference>
<comment type="function">
    <text evidence="7">Low-potential electron donor to a number of redox enzymes.</text>
</comment>
<dbReference type="PIRSF" id="PIRSF038996">
    <property type="entry name" value="FldA"/>
    <property type="match status" value="1"/>
</dbReference>
<dbReference type="PROSITE" id="PS50902">
    <property type="entry name" value="FLAVODOXIN_LIKE"/>
    <property type="match status" value="1"/>
</dbReference>
<evidence type="ECO:0000256" key="6">
    <source>
        <dbReference type="ARBA" id="ARBA00022982"/>
    </source>
</evidence>
<proteinExistence type="inferred from homology"/>
<dbReference type="EMBL" id="CP028374">
    <property type="protein sequence ID" value="AXN02022.1"/>
    <property type="molecule type" value="Genomic_DNA"/>
</dbReference>
<keyword evidence="4 7" id="KW-0285">Flavoprotein</keyword>
<organism evidence="9 10">
    <name type="scientific">Candidatus Purcelliella pentastirinorum</name>
    <dbReference type="NCBI Taxonomy" id="472834"/>
    <lineage>
        <taxon>Bacteria</taxon>
        <taxon>Pseudomonadati</taxon>
        <taxon>Pseudomonadota</taxon>
        <taxon>Gammaproteobacteria</taxon>
        <taxon>Enterobacterales</taxon>
        <taxon>Enterobacteriaceae</taxon>
        <taxon>Candidatus Purcelliella</taxon>
    </lineage>
</organism>